<sequence length="197" mass="22605">MCDASNPMLGAVLGQQVDKHSHVIAYASQTLDLTQTNYTTNKKGAFVYYKFCSYLLGSKIVIFSDYAALNFLLKKSDAKPRLIWWMLLLQEFDIEIRDTKGAENLRRIDSIPIRDDFLYEQLLLQLEGIKPWFADICNFLVASTLSLEASKSYKEKLRAMLNITCISLTTRSSRYSSSITWHLEAAITNPIKQPRKY</sequence>
<evidence type="ECO:0000256" key="6">
    <source>
        <dbReference type="ARBA" id="ARBA00022918"/>
    </source>
</evidence>
<gene>
    <name evidence="8" type="primary">pol</name>
    <name evidence="8" type="ORF">CR513_02965</name>
</gene>
<dbReference type="GO" id="GO:0004519">
    <property type="term" value="F:endonuclease activity"/>
    <property type="evidence" value="ECO:0007669"/>
    <property type="project" value="UniProtKB-KW"/>
</dbReference>
<keyword evidence="4" id="KW-0255">Endonuclease</keyword>
<dbReference type="SUPFAM" id="SSF56672">
    <property type="entry name" value="DNA/RNA polymerases"/>
    <property type="match status" value="1"/>
</dbReference>
<keyword evidence="5" id="KW-0378">Hydrolase</keyword>
<dbReference type="InterPro" id="IPR043502">
    <property type="entry name" value="DNA/RNA_pol_sf"/>
</dbReference>
<dbReference type="Proteomes" id="UP000257109">
    <property type="component" value="Unassembled WGS sequence"/>
</dbReference>
<evidence type="ECO:0000256" key="5">
    <source>
        <dbReference type="ARBA" id="ARBA00022801"/>
    </source>
</evidence>
<dbReference type="AlphaFoldDB" id="A0A371IB88"/>
<accession>A0A371IB88</accession>
<evidence type="ECO:0000313" key="9">
    <source>
        <dbReference type="Proteomes" id="UP000257109"/>
    </source>
</evidence>
<keyword evidence="1" id="KW-0808">Transferase</keyword>
<proteinExistence type="predicted"/>
<organism evidence="8 9">
    <name type="scientific">Mucuna pruriens</name>
    <name type="common">Velvet bean</name>
    <name type="synonym">Dolichos pruriens</name>
    <dbReference type="NCBI Taxonomy" id="157652"/>
    <lineage>
        <taxon>Eukaryota</taxon>
        <taxon>Viridiplantae</taxon>
        <taxon>Streptophyta</taxon>
        <taxon>Embryophyta</taxon>
        <taxon>Tracheophyta</taxon>
        <taxon>Spermatophyta</taxon>
        <taxon>Magnoliopsida</taxon>
        <taxon>eudicotyledons</taxon>
        <taxon>Gunneridae</taxon>
        <taxon>Pentapetalae</taxon>
        <taxon>rosids</taxon>
        <taxon>fabids</taxon>
        <taxon>Fabales</taxon>
        <taxon>Fabaceae</taxon>
        <taxon>Papilionoideae</taxon>
        <taxon>50 kb inversion clade</taxon>
        <taxon>NPAAA clade</taxon>
        <taxon>indigoferoid/millettioid clade</taxon>
        <taxon>Phaseoleae</taxon>
        <taxon>Mucuna</taxon>
    </lineage>
</organism>
<protein>
    <submittedName>
        <fullName evidence="8">Retrovirus-related Pol polyprotein from transposon 17.6</fullName>
    </submittedName>
</protein>
<evidence type="ECO:0000256" key="1">
    <source>
        <dbReference type="ARBA" id="ARBA00022679"/>
    </source>
</evidence>
<dbReference type="CDD" id="cd09274">
    <property type="entry name" value="RNase_HI_RT_Ty3"/>
    <property type="match status" value="1"/>
</dbReference>
<dbReference type="PANTHER" id="PTHR34072:SF57">
    <property type="entry name" value="RNA-DIRECTED DNA POLYMERASE"/>
    <property type="match status" value="1"/>
</dbReference>
<feature type="domain" description="Reverse transcriptase RNase H-like" evidence="7">
    <location>
        <begin position="2"/>
        <end position="92"/>
    </location>
</feature>
<evidence type="ECO:0000256" key="4">
    <source>
        <dbReference type="ARBA" id="ARBA00022759"/>
    </source>
</evidence>
<reference evidence="8" key="1">
    <citation type="submission" date="2018-05" db="EMBL/GenBank/DDBJ databases">
        <title>Draft genome of Mucuna pruriens seed.</title>
        <authorList>
            <person name="Nnadi N.E."/>
            <person name="Vos R."/>
            <person name="Hasami M.H."/>
            <person name="Devisetty U.K."/>
            <person name="Aguiy J.C."/>
        </authorList>
    </citation>
    <scope>NUCLEOTIDE SEQUENCE [LARGE SCALE GENOMIC DNA]</scope>
    <source>
        <strain evidence="8">JCA_2017</strain>
    </source>
</reference>
<evidence type="ECO:0000259" key="7">
    <source>
        <dbReference type="Pfam" id="PF17917"/>
    </source>
</evidence>
<keyword evidence="9" id="KW-1185">Reference proteome</keyword>
<dbReference type="OrthoDB" id="10055717at2759"/>
<evidence type="ECO:0000313" key="8">
    <source>
        <dbReference type="EMBL" id="RDY12265.1"/>
    </source>
</evidence>
<dbReference type="GO" id="GO:0003964">
    <property type="term" value="F:RNA-directed DNA polymerase activity"/>
    <property type="evidence" value="ECO:0007669"/>
    <property type="project" value="UniProtKB-KW"/>
</dbReference>
<name>A0A371IB88_MUCPR</name>
<dbReference type="InterPro" id="IPR041373">
    <property type="entry name" value="RT_RNaseH"/>
</dbReference>
<feature type="non-terminal residue" evidence="8">
    <location>
        <position position="1"/>
    </location>
</feature>
<evidence type="ECO:0000256" key="2">
    <source>
        <dbReference type="ARBA" id="ARBA00022695"/>
    </source>
</evidence>
<dbReference type="GO" id="GO:0016787">
    <property type="term" value="F:hydrolase activity"/>
    <property type="evidence" value="ECO:0007669"/>
    <property type="project" value="UniProtKB-KW"/>
</dbReference>
<keyword evidence="3" id="KW-0540">Nuclease</keyword>
<dbReference type="Pfam" id="PF17917">
    <property type="entry name" value="RT_RNaseH"/>
    <property type="match status" value="1"/>
</dbReference>
<comment type="caution">
    <text evidence="8">The sequence shown here is derived from an EMBL/GenBank/DDBJ whole genome shotgun (WGS) entry which is preliminary data.</text>
</comment>
<dbReference type="PANTHER" id="PTHR34072">
    <property type="entry name" value="ENZYMATIC POLYPROTEIN-RELATED"/>
    <property type="match status" value="1"/>
</dbReference>
<evidence type="ECO:0000256" key="3">
    <source>
        <dbReference type="ARBA" id="ARBA00022722"/>
    </source>
</evidence>
<keyword evidence="2" id="KW-0548">Nucleotidyltransferase</keyword>
<keyword evidence="6" id="KW-0695">RNA-directed DNA polymerase</keyword>
<dbReference type="EMBL" id="QJKJ01000500">
    <property type="protein sequence ID" value="RDY12265.1"/>
    <property type="molecule type" value="Genomic_DNA"/>
</dbReference>